<protein>
    <recommendedName>
        <fullName evidence="4">LysM domain-containing protein</fullName>
    </recommendedName>
</protein>
<comment type="caution">
    <text evidence="2">The sequence shown here is derived from an EMBL/GenBank/DDBJ whole genome shotgun (WGS) entry which is preliminary data.</text>
</comment>
<feature type="region of interest" description="Disordered" evidence="1">
    <location>
        <begin position="101"/>
        <end position="130"/>
    </location>
</feature>
<evidence type="ECO:0000256" key="1">
    <source>
        <dbReference type="SAM" id="MobiDB-lite"/>
    </source>
</evidence>
<name>A0ABP4SU43_9ACTN</name>
<reference evidence="3" key="1">
    <citation type="journal article" date="2019" name="Int. J. Syst. Evol. Microbiol.">
        <title>The Global Catalogue of Microorganisms (GCM) 10K type strain sequencing project: providing services to taxonomists for standard genome sequencing and annotation.</title>
        <authorList>
            <consortium name="The Broad Institute Genomics Platform"/>
            <consortium name="The Broad Institute Genome Sequencing Center for Infectious Disease"/>
            <person name="Wu L."/>
            <person name="Ma J."/>
        </authorList>
    </citation>
    <scope>NUCLEOTIDE SEQUENCE [LARGE SCALE GENOMIC DNA]</scope>
    <source>
        <strain evidence="3">JCM 13244</strain>
    </source>
</reference>
<dbReference type="Proteomes" id="UP001499947">
    <property type="component" value="Unassembled WGS sequence"/>
</dbReference>
<feature type="compositionally biased region" description="Gly residues" evidence="1">
    <location>
        <begin position="119"/>
        <end position="130"/>
    </location>
</feature>
<gene>
    <name evidence="2" type="ORF">GCM10009680_16300</name>
</gene>
<dbReference type="EMBL" id="BAAALR010000022">
    <property type="protein sequence ID" value="GAA1677594.1"/>
    <property type="molecule type" value="Genomic_DNA"/>
</dbReference>
<accession>A0ABP4SU43</accession>
<evidence type="ECO:0000313" key="3">
    <source>
        <dbReference type="Proteomes" id="UP001499947"/>
    </source>
</evidence>
<feature type="region of interest" description="Disordered" evidence="1">
    <location>
        <begin position="1"/>
        <end position="24"/>
    </location>
</feature>
<dbReference type="RefSeq" id="WP_211127250.1">
    <property type="nucleotide sequence ID" value="NZ_BAAALR010000022.1"/>
</dbReference>
<proteinExistence type="predicted"/>
<feature type="region of interest" description="Disordered" evidence="1">
    <location>
        <begin position="51"/>
        <end position="76"/>
    </location>
</feature>
<evidence type="ECO:0008006" key="4">
    <source>
        <dbReference type="Google" id="ProtNLM"/>
    </source>
</evidence>
<evidence type="ECO:0000313" key="2">
    <source>
        <dbReference type="EMBL" id="GAA1677594.1"/>
    </source>
</evidence>
<sequence>MTEPQPYESALDAIPGAHPYPRSSRYHDAEIGIHTQPDGTPVRYVKRRLLPPLGEPDENTATHTVSSGERPDHLGQRYFGDPAAWWRIADANPVLDPRELTAEPGEEIEIPDGFPSGFPGSGPGGGMRGR</sequence>
<organism evidence="2 3">
    <name type="scientific">Streptomyces yatensis</name>
    <dbReference type="NCBI Taxonomy" id="155177"/>
    <lineage>
        <taxon>Bacteria</taxon>
        <taxon>Bacillati</taxon>
        <taxon>Actinomycetota</taxon>
        <taxon>Actinomycetes</taxon>
        <taxon>Kitasatosporales</taxon>
        <taxon>Streptomycetaceae</taxon>
        <taxon>Streptomyces</taxon>
        <taxon>Streptomyces violaceusniger group</taxon>
    </lineage>
</organism>
<keyword evidence="3" id="KW-1185">Reference proteome</keyword>